<proteinExistence type="predicted"/>
<protein>
    <submittedName>
        <fullName evidence="4">PAS domain-containing protein</fullName>
    </submittedName>
</protein>
<dbReference type="InterPro" id="IPR036457">
    <property type="entry name" value="PPM-type-like_dom_sf"/>
</dbReference>
<gene>
    <name evidence="4" type="ORF">E1263_01260</name>
</gene>
<dbReference type="SMART" id="SM00091">
    <property type="entry name" value="PAS"/>
    <property type="match status" value="1"/>
</dbReference>
<keyword evidence="5" id="KW-1185">Reference proteome</keyword>
<dbReference type="InterPro" id="IPR035965">
    <property type="entry name" value="PAS-like_dom_sf"/>
</dbReference>
<feature type="domain" description="PAS" evidence="3">
    <location>
        <begin position="2"/>
        <end position="54"/>
    </location>
</feature>
<dbReference type="RefSeq" id="WP_132164381.1">
    <property type="nucleotide sequence ID" value="NZ_SMKX01000002.1"/>
</dbReference>
<dbReference type="InterPro" id="IPR001932">
    <property type="entry name" value="PPM-type_phosphatase-like_dom"/>
</dbReference>
<dbReference type="InterPro" id="IPR052016">
    <property type="entry name" value="Bact_Sigma-Reg"/>
</dbReference>
<evidence type="ECO:0000256" key="2">
    <source>
        <dbReference type="SAM" id="Coils"/>
    </source>
</evidence>
<evidence type="ECO:0000313" key="5">
    <source>
        <dbReference type="Proteomes" id="UP000295124"/>
    </source>
</evidence>
<dbReference type="SUPFAM" id="SSF81606">
    <property type="entry name" value="PP2C-like"/>
    <property type="match status" value="1"/>
</dbReference>
<comment type="caution">
    <text evidence="4">The sequence shown here is derived from an EMBL/GenBank/DDBJ whole genome shotgun (WGS) entry which is preliminary data.</text>
</comment>
<dbReference type="PROSITE" id="PS50112">
    <property type="entry name" value="PAS"/>
    <property type="match status" value="1"/>
</dbReference>
<name>A0A4R5A1A5_9ACTN</name>
<dbReference type="AlphaFoldDB" id="A0A4R5A1A5"/>
<dbReference type="PANTHER" id="PTHR43156:SF2">
    <property type="entry name" value="STAGE II SPORULATION PROTEIN E"/>
    <property type="match status" value="1"/>
</dbReference>
<organism evidence="4 5">
    <name type="scientific">Kribbella antibiotica</name>
    <dbReference type="NCBI Taxonomy" id="190195"/>
    <lineage>
        <taxon>Bacteria</taxon>
        <taxon>Bacillati</taxon>
        <taxon>Actinomycetota</taxon>
        <taxon>Actinomycetes</taxon>
        <taxon>Propionibacteriales</taxon>
        <taxon>Kribbellaceae</taxon>
        <taxon>Kribbella</taxon>
    </lineage>
</organism>
<feature type="coiled-coil region" evidence="2">
    <location>
        <begin position="120"/>
        <end position="151"/>
    </location>
</feature>
<dbReference type="SMART" id="SM00331">
    <property type="entry name" value="PP2C_SIG"/>
    <property type="match status" value="1"/>
</dbReference>
<sequence>MTLDPFEAAYDGAPSGQLTTELDGRIVLANSTLLSWLGRPRDAVVGKLRFADLLSIGGKLYHETHFAPLLQLQGEVSGVALELRRSDGTRMPVLVSSAVQYDDSGVPALIRTTVFDAQLRRAYEEELLRERRAAEAARSRLQAALAVLQQSLLPATLPTVPGIAVAAAYHTASIDDLGGDFYDVFAIDDERWGFFLGDVSGKGPAAAAVTSLARYSLRAAALHDPAAALSTLNALLHERYIDGDPRYCTAVFGTLRPDPATGQVAVRFASGGHPPPLLIRADGSSEFLQSTDGTLIGILPDSQFPLTDVTLTPGDLLLLYTDGLTEARVGGRRELYGPEAVQELAAQYAGLSPAELIRALSEVLTSLGPRPTDDTALLAFGPPGPSGRQRGA</sequence>
<reference evidence="4 5" key="1">
    <citation type="submission" date="2019-03" db="EMBL/GenBank/DDBJ databases">
        <title>Draft genome sequences of novel Actinobacteria.</title>
        <authorList>
            <person name="Sahin N."/>
            <person name="Ay H."/>
            <person name="Saygin H."/>
        </authorList>
    </citation>
    <scope>NUCLEOTIDE SEQUENCE [LARGE SCALE GENOMIC DNA]</scope>
    <source>
        <strain evidence="4 5">JCM 13523</strain>
    </source>
</reference>
<dbReference type="SUPFAM" id="SSF55785">
    <property type="entry name" value="PYP-like sensor domain (PAS domain)"/>
    <property type="match status" value="1"/>
</dbReference>
<dbReference type="Proteomes" id="UP000295124">
    <property type="component" value="Unassembled WGS sequence"/>
</dbReference>
<dbReference type="EMBL" id="SMKX01000002">
    <property type="protein sequence ID" value="TDD63282.1"/>
    <property type="molecule type" value="Genomic_DNA"/>
</dbReference>
<keyword evidence="2" id="KW-0175">Coiled coil</keyword>
<dbReference type="Gene3D" id="3.60.40.10">
    <property type="entry name" value="PPM-type phosphatase domain"/>
    <property type="match status" value="1"/>
</dbReference>
<evidence type="ECO:0000259" key="3">
    <source>
        <dbReference type="PROSITE" id="PS50112"/>
    </source>
</evidence>
<dbReference type="GO" id="GO:0016791">
    <property type="term" value="F:phosphatase activity"/>
    <property type="evidence" value="ECO:0007669"/>
    <property type="project" value="TreeGrafter"/>
</dbReference>
<keyword evidence="1" id="KW-0378">Hydrolase</keyword>
<dbReference type="Gene3D" id="3.30.450.20">
    <property type="entry name" value="PAS domain"/>
    <property type="match status" value="1"/>
</dbReference>
<dbReference type="InterPro" id="IPR000014">
    <property type="entry name" value="PAS"/>
</dbReference>
<dbReference type="CDD" id="cd00130">
    <property type="entry name" value="PAS"/>
    <property type="match status" value="1"/>
</dbReference>
<evidence type="ECO:0000313" key="4">
    <source>
        <dbReference type="EMBL" id="TDD63282.1"/>
    </source>
</evidence>
<dbReference type="PANTHER" id="PTHR43156">
    <property type="entry name" value="STAGE II SPORULATION PROTEIN E-RELATED"/>
    <property type="match status" value="1"/>
</dbReference>
<evidence type="ECO:0000256" key="1">
    <source>
        <dbReference type="ARBA" id="ARBA00022801"/>
    </source>
</evidence>
<dbReference type="Pfam" id="PF13426">
    <property type="entry name" value="PAS_9"/>
    <property type="match status" value="1"/>
</dbReference>
<accession>A0A4R5A1A5</accession>
<dbReference type="Pfam" id="PF07228">
    <property type="entry name" value="SpoIIE"/>
    <property type="match status" value="1"/>
</dbReference>
<dbReference type="OrthoDB" id="5241041at2"/>